<comment type="similarity">
    <text evidence="1">Belongs to the glycosyl hydrolase 32 family.</text>
</comment>
<dbReference type="InterPro" id="IPR013148">
    <property type="entry name" value="Glyco_hydro_32_N"/>
</dbReference>
<dbReference type="InterPro" id="IPR001362">
    <property type="entry name" value="Glyco_hydro_32"/>
</dbReference>
<dbReference type="InterPro" id="IPR051214">
    <property type="entry name" value="GH32_Enzymes"/>
</dbReference>
<evidence type="ECO:0000256" key="5">
    <source>
        <dbReference type="ARBA" id="ARBA00023157"/>
    </source>
</evidence>
<feature type="domain" description="LamG-like jellyroll fold" evidence="7">
    <location>
        <begin position="55"/>
        <end position="204"/>
    </location>
</feature>
<dbReference type="Pfam" id="PF22888">
    <property type="entry name" value="FIMAH"/>
    <property type="match status" value="1"/>
</dbReference>
<dbReference type="CDD" id="cd08996">
    <property type="entry name" value="GH32_FFase"/>
    <property type="match status" value="1"/>
</dbReference>
<evidence type="ECO:0000256" key="3">
    <source>
        <dbReference type="ARBA" id="ARBA00022729"/>
    </source>
</evidence>
<reference evidence="8" key="1">
    <citation type="submission" date="2020-09" db="EMBL/GenBank/DDBJ databases">
        <title>Draft Genome Sequence of Paenibacillus sp. WST5.</title>
        <authorList>
            <person name="Bao Z."/>
        </authorList>
    </citation>
    <scope>NUCLEOTIDE SEQUENCE</scope>
    <source>
        <strain evidence="8">WST5</strain>
    </source>
</reference>
<dbReference type="Gene3D" id="2.60.120.200">
    <property type="match status" value="1"/>
</dbReference>
<dbReference type="PANTHER" id="PTHR43101:SF1">
    <property type="entry name" value="BETA-FRUCTOSIDASE"/>
    <property type="match status" value="1"/>
</dbReference>
<comment type="caution">
    <text evidence="8">The sequence shown here is derived from an EMBL/GenBank/DDBJ whole genome shotgun (WGS) entry which is preliminary data.</text>
</comment>
<evidence type="ECO:0000313" key="8">
    <source>
        <dbReference type="EMBL" id="MBD0378601.1"/>
    </source>
</evidence>
<proteinExistence type="inferred from homology"/>
<evidence type="ECO:0000259" key="7">
    <source>
        <dbReference type="SMART" id="SM00560"/>
    </source>
</evidence>
<dbReference type="InterPro" id="IPR006558">
    <property type="entry name" value="LamG-like"/>
</dbReference>
<evidence type="ECO:0000313" key="9">
    <source>
        <dbReference type="Proteomes" id="UP000650466"/>
    </source>
</evidence>
<keyword evidence="4" id="KW-0378">Hydrolase</keyword>
<accession>A0A926KKD5</accession>
<dbReference type="SUPFAM" id="SSF49899">
    <property type="entry name" value="Concanavalin A-like lectins/glucanases"/>
    <property type="match status" value="2"/>
</dbReference>
<organism evidence="8 9">
    <name type="scientific">Paenibacillus sedimenti</name>
    <dbReference type="NCBI Taxonomy" id="2770274"/>
    <lineage>
        <taxon>Bacteria</taxon>
        <taxon>Bacillati</taxon>
        <taxon>Bacillota</taxon>
        <taxon>Bacilli</taxon>
        <taxon>Bacillales</taxon>
        <taxon>Paenibacillaceae</taxon>
        <taxon>Paenibacillus</taxon>
    </lineage>
</organism>
<dbReference type="EC" id="3.2.1.26" evidence="2"/>
<keyword evidence="3" id="KW-0732">Signal</keyword>
<dbReference type="SUPFAM" id="SSF75005">
    <property type="entry name" value="Arabinanase/levansucrase/invertase"/>
    <property type="match status" value="1"/>
</dbReference>
<dbReference type="GO" id="GO:0005975">
    <property type="term" value="P:carbohydrate metabolic process"/>
    <property type="evidence" value="ECO:0007669"/>
    <property type="project" value="InterPro"/>
</dbReference>
<dbReference type="PANTHER" id="PTHR43101">
    <property type="entry name" value="BETA-FRUCTOSIDASE"/>
    <property type="match status" value="1"/>
</dbReference>
<dbReference type="InterPro" id="IPR054470">
    <property type="entry name" value="FIMAH_dom"/>
</dbReference>
<keyword evidence="6" id="KW-0326">Glycosidase</keyword>
<dbReference type="AlphaFoldDB" id="A0A926KKD5"/>
<dbReference type="GO" id="GO:0004564">
    <property type="term" value="F:beta-fructofuranosidase activity"/>
    <property type="evidence" value="ECO:0007669"/>
    <property type="project" value="UniProtKB-EC"/>
</dbReference>
<protein>
    <recommendedName>
        <fullName evidence="2">beta-fructofuranosidase</fullName>
        <ecNumber evidence="2">3.2.1.26</ecNumber>
    </recommendedName>
</protein>
<sequence length="980" mass="109189">MSGMKDPIDYVFNNARYKADSDPVRRQGIQGNALLFDGYSTWITRSVAKIEKPRDAITLEAWVAPRAYEWGDDRRPSAIVNQHDRSAKQGYLLGMYRHGSWTMQLGLGSEWVEAWSENKPLEKNKWSYVVGTYDKAASEIKLYLNGELVTTQKTPKNATINPSFSDLLIGKNNQGVLLRGTTTMNMFNGVMDEVKIHKRALSADEIKEAFDSYVPQAGGNIPAIAEKDLAIDRALLADDRHRPQYHLSAPGHWMNEPHAPIYFNGQYHLFYQHNPQGPYWHHIHWGHWVSDDMVHWRDMPVALAPEKNAPDPDGTWSGSATYDENGLPVLFFTAGNDAASPNQSTGLARSTFMQDGDNDLKTWVKHPVPVTRQEPGKGRFGDFRDPFVFQDGDHYVQLVGSGLDGGGGTALVYTSDNLTDWAYRGPLFESNYAKYPFLGTVWELPVLLPVGKDQEGQTKHILAINPAGKDADVEVYYWLGTWNSETFKFEPDHEEPRLLDVGDYHFTGPSGFVDPLTGRTILFTVSQGERTAQSEYDAGWAHNGGLPVSLSLRADGQLGIEPIQELESLRGPKLVTIQDAKLEKANELLKNVKGDMLEIVMEFGKTEAVQYGIKVRRSQNGEEETLLYYDADTATFNVNREKSTLDPDEITRGIQGGKLELNGENLKLHIYLDRSMIEANANGLKSLTTRAYPSRSDSLGLQVWADGDVKVKSMEVWQMNSAYGPTVPAYEPALRPPAGELTNHDFQTGDLTGWTVVSGSTFSNGNVNDRNEWGWGGPFNMAGVPGKYHLWGIRPGEVEDGGTGELRSETFVLGGDGQIDFLIGGGSDINNLYIALVRASDGKVLMKQTGHNWEMYLRRFWDASAYIGEELYIQIGDKATGSWGHINIDDVNVPVKLNVSISTLLQQVKDYGAAGKLEKSLYAQLKNKADQSAHQLSKGSKEQAVKFLEDFLRVLDGSSASDEVREKLAETTMWLIAEWK</sequence>
<evidence type="ECO:0000256" key="1">
    <source>
        <dbReference type="ARBA" id="ARBA00009902"/>
    </source>
</evidence>
<dbReference type="SMART" id="SM00640">
    <property type="entry name" value="Glyco_32"/>
    <property type="match status" value="1"/>
</dbReference>
<dbReference type="Pfam" id="PF08244">
    <property type="entry name" value="Glyco_hydro_32C"/>
    <property type="match status" value="1"/>
</dbReference>
<dbReference type="Gene3D" id="2.60.120.560">
    <property type="entry name" value="Exo-inulinase, domain 1"/>
    <property type="match status" value="1"/>
</dbReference>
<dbReference type="Gene3D" id="2.115.10.20">
    <property type="entry name" value="Glycosyl hydrolase domain, family 43"/>
    <property type="match status" value="1"/>
</dbReference>
<evidence type="ECO:0000256" key="6">
    <source>
        <dbReference type="ARBA" id="ARBA00023295"/>
    </source>
</evidence>
<dbReference type="EMBL" id="JACVVD010000001">
    <property type="protein sequence ID" value="MBD0378601.1"/>
    <property type="molecule type" value="Genomic_DNA"/>
</dbReference>
<keyword evidence="9" id="KW-1185">Reference proteome</keyword>
<name>A0A926KKD5_9BACL</name>
<dbReference type="Pfam" id="PF13385">
    <property type="entry name" value="Laminin_G_3"/>
    <property type="match status" value="1"/>
</dbReference>
<dbReference type="Proteomes" id="UP000650466">
    <property type="component" value="Unassembled WGS sequence"/>
</dbReference>
<gene>
    <name evidence="8" type="ORF">ICC18_00510</name>
</gene>
<evidence type="ECO:0000256" key="2">
    <source>
        <dbReference type="ARBA" id="ARBA00012758"/>
    </source>
</evidence>
<dbReference type="Pfam" id="PF00251">
    <property type="entry name" value="Glyco_hydro_32N"/>
    <property type="match status" value="1"/>
</dbReference>
<dbReference type="InterPro" id="IPR013320">
    <property type="entry name" value="ConA-like_dom_sf"/>
</dbReference>
<dbReference type="InterPro" id="IPR013189">
    <property type="entry name" value="Glyco_hydro_32_C"/>
</dbReference>
<dbReference type="SMART" id="SM00560">
    <property type="entry name" value="LamGL"/>
    <property type="match status" value="1"/>
</dbReference>
<keyword evidence="5" id="KW-1015">Disulfide bond</keyword>
<evidence type="ECO:0000256" key="4">
    <source>
        <dbReference type="ARBA" id="ARBA00022801"/>
    </source>
</evidence>
<dbReference type="InterPro" id="IPR023296">
    <property type="entry name" value="Glyco_hydro_beta-prop_sf"/>
</dbReference>